<dbReference type="Gene3D" id="1.25.40.20">
    <property type="entry name" value="Ankyrin repeat-containing domain"/>
    <property type="match status" value="1"/>
</dbReference>
<protein>
    <submittedName>
        <fullName evidence="1">Putative ankyrin repeat protein</fullName>
    </submittedName>
</protein>
<dbReference type="Pfam" id="PF12796">
    <property type="entry name" value="Ank_2"/>
    <property type="match status" value="1"/>
</dbReference>
<dbReference type="RefSeq" id="YP_010781450.1">
    <property type="nucleotide sequence ID" value="NC_075039.1"/>
</dbReference>
<dbReference type="EMBL" id="KY523104">
    <property type="protein sequence ID" value="QKU34801.1"/>
    <property type="molecule type" value="Genomic_DNA"/>
</dbReference>
<dbReference type="InterPro" id="IPR036770">
    <property type="entry name" value="Ankyrin_rpt-contain_sf"/>
</dbReference>
<reference evidence="1" key="2">
    <citation type="journal article" date="2018" name="Nat. Commun.">
        <title>Tailed giant Tupanvirus possesses the most complete translational apparatus of the known virosphere.</title>
        <authorList>
            <person name="Abrahao J."/>
            <person name="Silva L."/>
            <person name="Silva L.S."/>
            <person name="Khalil J.Y.B."/>
            <person name="Rodrigues R."/>
            <person name="Arantes T."/>
            <person name="Assis F."/>
            <person name="Boratto P."/>
            <person name="Andrade M."/>
            <person name="Kroon E.G."/>
            <person name="Ribeiro B."/>
            <person name="Bergier I."/>
            <person name="Seligmann H."/>
            <person name="Ghigo E."/>
            <person name="Colson P."/>
            <person name="Levasseur A."/>
            <person name="Kroemer G."/>
            <person name="Raoult D."/>
            <person name="La Scola B."/>
        </authorList>
    </citation>
    <scope>NUCLEOTIDE SEQUENCE [LARGE SCALE GENOMIC DNA]</scope>
    <source>
        <strain evidence="1">Soda lake</strain>
    </source>
</reference>
<dbReference type="SUPFAM" id="SSF48403">
    <property type="entry name" value="Ankyrin repeat"/>
    <property type="match status" value="1"/>
</dbReference>
<dbReference type="InterPro" id="IPR052801">
    <property type="entry name" value="Ankyrin-EF-hand"/>
</dbReference>
<proteinExistence type="predicted"/>
<dbReference type="PANTHER" id="PTHR24127:SF1">
    <property type="entry name" value="ANKYRIN REPEAT AND EF-HAND DOMAIN-CONTAINING PROTEIN 1"/>
    <property type="match status" value="1"/>
</dbReference>
<reference evidence="1" key="1">
    <citation type="submission" date="2017-01" db="EMBL/GenBank/DDBJ databases">
        <authorList>
            <person name="Assis F.L."/>
            <person name="Abrahao J.S."/>
            <person name="Silva L."/>
            <person name="Khalil J.B."/>
            <person name="Rodrigues R."/>
            <person name="Silva L.S."/>
            <person name="Arantes T."/>
            <person name="Boratto P."/>
            <person name="Andrade M."/>
            <person name="Kroon E.G."/>
            <person name="Ribeiro B."/>
            <person name="Bergier I."/>
            <person name="Seligmann H."/>
            <person name="Ghigo E."/>
            <person name="Colson P."/>
            <person name="Levasseur A."/>
            <person name="Raoult D."/>
            <person name="Scola B.L."/>
        </authorList>
    </citation>
    <scope>NUCLEOTIDE SEQUENCE</scope>
    <source>
        <strain evidence="1">Soda lake</strain>
    </source>
</reference>
<dbReference type="InterPro" id="IPR002110">
    <property type="entry name" value="Ankyrin_rpt"/>
</dbReference>
<evidence type="ECO:0000313" key="1">
    <source>
        <dbReference type="EMBL" id="QKU34801.1"/>
    </source>
</evidence>
<accession>A0A6N1P0T3</accession>
<organism evidence="1">
    <name type="scientific">Tupanvirus soda lake</name>
    <dbReference type="NCBI Taxonomy" id="2126985"/>
    <lineage>
        <taxon>Viruses</taxon>
        <taxon>Varidnaviria</taxon>
        <taxon>Bamfordvirae</taxon>
        <taxon>Nucleocytoviricota</taxon>
        <taxon>Megaviricetes</taxon>
        <taxon>Imitervirales</taxon>
        <taxon>Mimiviridae</taxon>
        <taxon>Megamimivirinae</taxon>
        <taxon>Tupanvirus</taxon>
        <taxon>Tupanvirus salinum</taxon>
    </lineage>
</organism>
<dbReference type="PANTHER" id="PTHR24127">
    <property type="entry name" value="ANKYRIN REPEAT AND EF-HAND DOMAIN-CONTAINING PROTEIN 1"/>
    <property type="match status" value="1"/>
</dbReference>
<dbReference type="KEGG" id="vg:80518214"/>
<dbReference type="GeneID" id="80518214"/>
<sequence length="276" mass="32205">MIIKLESYIDDLNLIDTINFFDQKNINFEFDKNKLYSELVKKKEYDLIDFFIDRGTKPEEFVLFCNDEDFDVINFLLDRFTDCNKNHGNFLVELIMVGCYELAKYLIIYLKNNNKTKYLNHNCGEPIIRAVDKGNFDILRLLIQNGAKIKKCKQDPIINALSNNFMNLVPFLIDNGSNIKSIMPKHLKLCINRHHEQATNYIINLLIDGKLAHFDNMDLSACLVAAAKSNNINVFKELINHIDEIDHELYRDLVISSKGSIIFYLAQFMNKKNYAR</sequence>
<name>A0A6N1P0T3_9VIRU</name>
<dbReference type="SMART" id="SM00248">
    <property type="entry name" value="ANK"/>
    <property type="match status" value="3"/>
</dbReference>